<dbReference type="EMBL" id="LGTZ01002695">
    <property type="protein sequence ID" value="OJD11747.1"/>
    <property type="molecule type" value="Genomic_DNA"/>
</dbReference>
<evidence type="ECO:0000313" key="3">
    <source>
        <dbReference type="Proteomes" id="UP000242791"/>
    </source>
</evidence>
<proteinExistence type="predicted"/>
<dbReference type="Proteomes" id="UP000242791">
    <property type="component" value="Unassembled WGS sequence"/>
</dbReference>
<name>A0A1J9PV51_9EURO</name>
<protein>
    <submittedName>
        <fullName evidence="2">Uncharacterized protein</fullName>
    </submittedName>
</protein>
<evidence type="ECO:0000313" key="2">
    <source>
        <dbReference type="EMBL" id="OJD11747.1"/>
    </source>
</evidence>
<organism evidence="2 3">
    <name type="scientific">Blastomyces percursus</name>
    <dbReference type="NCBI Taxonomy" id="1658174"/>
    <lineage>
        <taxon>Eukaryota</taxon>
        <taxon>Fungi</taxon>
        <taxon>Dikarya</taxon>
        <taxon>Ascomycota</taxon>
        <taxon>Pezizomycotina</taxon>
        <taxon>Eurotiomycetes</taxon>
        <taxon>Eurotiomycetidae</taxon>
        <taxon>Onygenales</taxon>
        <taxon>Ajellomycetaceae</taxon>
        <taxon>Blastomyces</taxon>
    </lineage>
</organism>
<gene>
    <name evidence="2" type="ORF">ACJ73_09479</name>
</gene>
<keyword evidence="3" id="KW-1185">Reference proteome</keyword>
<dbReference type="AlphaFoldDB" id="A0A1J9PV51"/>
<accession>A0A1J9PV51</accession>
<evidence type="ECO:0000256" key="1">
    <source>
        <dbReference type="SAM" id="MobiDB-lite"/>
    </source>
</evidence>
<comment type="caution">
    <text evidence="2">The sequence shown here is derived from an EMBL/GenBank/DDBJ whole genome shotgun (WGS) entry which is preliminary data.</text>
</comment>
<reference evidence="2 3" key="1">
    <citation type="submission" date="2015-08" db="EMBL/GenBank/DDBJ databases">
        <title>Emmonsia species relationships and genome sequence.</title>
        <authorList>
            <person name="Cuomo C.A."/>
            <person name="Schwartz I.S."/>
            <person name="Kenyon C."/>
            <person name="De Hoog G.S."/>
            <person name="Govender N.P."/>
            <person name="Botha A."/>
            <person name="Moreno L."/>
            <person name="De Vries M."/>
            <person name="Munoz J.F."/>
            <person name="Stielow J.B."/>
        </authorList>
    </citation>
    <scope>NUCLEOTIDE SEQUENCE [LARGE SCALE GENOMIC DNA]</scope>
    <source>
        <strain evidence="2 3">EI222</strain>
    </source>
</reference>
<feature type="compositionally biased region" description="Low complexity" evidence="1">
    <location>
        <begin position="27"/>
        <end position="36"/>
    </location>
</feature>
<sequence length="163" mass="18207">MKDSNIKILDIRIPRTSATHHVSIINSNNSSISNNSTKAGETPKRTRAAAAKAQEKEASHPNTPKKQPGKPTMCEHFVSYIFPRHIESICDKVEGSLKPCSNCNREKKGCAICPDEFKADIENVIRTHKFYLSALITMKESIKPAMMETAKDLSKRIKKAKAR</sequence>
<dbReference type="VEuPathDB" id="FungiDB:ACJ73_09479"/>
<feature type="region of interest" description="Disordered" evidence="1">
    <location>
        <begin position="27"/>
        <end position="70"/>
    </location>
</feature>